<evidence type="ECO:0000313" key="10">
    <source>
        <dbReference type="EMBL" id="MBB5038108.1"/>
    </source>
</evidence>
<keyword evidence="5" id="KW-0829">Tyrosine-protein kinase</keyword>
<keyword evidence="6" id="KW-0175">Coiled coil</keyword>
<keyword evidence="2" id="KW-0547">Nucleotide-binding</keyword>
<dbReference type="RefSeq" id="WP_184208615.1">
    <property type="nucleotide sequence ID" value="NZ_JACHIF010000004.1"/>
</dbReference>
<dbReference type="GO" id="GO:0004713">
    <property type="term" value="F:protein tyrosine kinase activity"/>
    <property type="evidence" value="ECO:0007669"/>
    <property type="project" value="UniProtKB-KW"/>
</dbReference>
<protein>
    <submittedName>
        <fullName evidence="10">Capsular exopolysaccharide synthesis family protein</fullName>
    </submittedName>
</protein>
<dbReference type="Proteomes" id="UP000534294">
    <property type="component" value="Unassembled WGS sequence"/>
</dbReference>
<keyword evidence="8" id="KW-1133">Transmembrane helix</keyword>
<comment type="caution">
    <text evidence="10">The sequence shown here is derived from an EMBL/GenBank/DDBJ whole genome shotgun (WGS) entry which is preliminary data.</text>
</comment>
<feature type="compositionally biased region" description="Low complexity" evidence="7">
    <location>
        <begin position="262"/>
        <end position="277"/>
    </location>
</feature>
<proteinExistence type="predicted"/>
<accession>A0A7W7YKV9</accession>
<feature type="compositionally biased region" description="Polar residues" evidence="7">
    <location>
        <begin position="278"/>
        <end position="287"/>
    </location>
</feature>
<dbReference type="CDD" id="cd05387">
    <property type="entry name" value="BY-kinase"/>
    <property type="match status" value="1"/>
</dbReference>
<evidence type="ECO:0000256" key="8">
    <source>
        <dbReference type="SAM" id="Phobius"/>
    </source>
</evidence>
<feature type="transmembrane region" description="Helical" evidence="8">
    <location>
        <begin position="439"/>
        <end position="461"/>
    </location>
</feature>
<evidence type="ECO:0000256" key="7">
    <source>
        <dbReference type="SAM" id="MobiDB-lite"/>
    </source>
</evidence>
<evidence type="ECO:0000256" key="3">
    <source>
        <dbReference type="ARBA" id="ARBA00022777"/>
    </source>
</evidence>
<evidence type="ECO:0000313" key="11">
    <source>
        <dbReference type="Proteomes" id="UP000534294"/>
    </source>
</evidence>
<dbReference type="PANTHER" id="PTHR32309:SF31">
    <property type="entry name" value="CAPSULAR EXOPOLYSACCHARIDE FAMILY"/>
    <property type="match status" value="1"/>
</dbReference>
<evidence type="ECO:0000256" key="1">
    <source>
        <dbReference type="ARBA" id="ARBA00022679"/>
    </source>
</evidence>
<feature type="domain" description="AAA" evidence="9">
    <location>
        <begin position="542"/>
        <end position="650"/>
    </location>
</feature>
<dbReference type="InterPro" id="IPR050445">
    <property type="entry name" value="Bact_polysacc_biosynth/exp"/>
</dbReference>
<keyword evidence="1" id="KW-0808">Transferase</keyword>
<keyword evidence="3" id="KW-0418">Kinase</keyword>
<dbReference type="InterPro" id="IPR027417">
    <property type="entry name" value="P-loop_NTPase"/>
</dbReference>
<feature type="region of interest" description="Disordered" evidence="7">
    <location>
        <begin position="261"/>
        <end position="287"/>
    </location>
</feature>
<name>A0A7W7YKV9_9BACT</name>
<dbReference type="AlphaFoldDB" id="A0A7W7YKV9"/>
<gene>
    <name evidence="10" type="ORF">HNQ64_002366</name>
</gene>
<evidence type="ECO:0000259" key="9">
    <source>
        <dbReference type="Pfam" id="PF13614"/>
    </source>
</evidence>
<feature type="compositionally biased region" description="Polar residues" evidence="7">
    <location>
        <begin position="15"/>
        <end position="24"/>
    </location>
</feature>
<dbReference type="GO" id="GO:0005524">
    <property type="term" value="F:ATP binding"/>
    <property type="evidence" value="ECO:0007669"/>
    <property type="project" value="UniProtKB-KW"/>
</dbReference>
<keyword evidence="8" id="KW-0472">Membrane</keyword>
<dbReference type="InterPro" id="IPR005702">
    <property type="entry name" value="Wzc-like_C"/>
</dbReference>
<reference evidence="10 11" key="1">
    <citation type="submission" date="2020-08" db="EMBL/GenBank/DDBJ databases">
        <title>Genomic Encyclopedia of Type Strains, Phase IV (KMG-IV): sequencing the most valuable type-strain genomes for metagenomic binning, comparative biology and taxonomic classification.</title>
        <authorList>
            <person name="Goeker M."/>
        </authorList>
    </citation>
    <scope>NUCLEOTIDE SEQUENCE [LARGE SCALE GENOMIC DNA]</scope>
    <source>
        <strain evidence="10 11">DSM 12251</strain>
    </source>
</reference>
<dbReference type="NCBIfam" id="TIGR01007">
    <property type="entry name" value="eps_fam"/>
    <property type="match status" value="1"/>
</dbReference>
<dbReference type="Gene3D" id="3.40.50.300">
    <property type="entry name" value="P-loop containing nucleotide triphosphate hydrolases"/>
    <property type="match status" value="1"/>
</dbReference>
<evidence type="ECO:0000256" key="5">
    <source>
        <dbReference type="ARBA" id="ARBA00023137"/>
    </source>
</evidence>
<evidence type="ECO:0000256" key="6">
    <source>
        <dbReference type="SAM" id="Coils"/>
    </source>
</evidence>
<feature type="region of interest" description="Disordered" evidence="7">
    <location>
        <begin position="1"/>
        <end position="24"/>
    </location>
</feature>
<feature type="coiled-coil region" evidence="6">
    <location>
        <begin position="343"/>
        <end position="377"/>
    </location>
</feature>
<evidence type="ECO:0000256" key="4">
    <source>
        <dbReference type="ARBA" id="ARBA00022840"/>
    </source>
</evidence>
<dbReference type="PANTHER" id="PTHR32309">
    <property type="entry name" value="TYROSINE-PROTEIN KINASE"/>
    <property type="match status" value="1"/>
</dbReference>
<feature type="transmembrane region" description="Helical" evidence="8">
    <location>
        <begin position="45"/>
        <end position="64"/>
    </location>
</feature>
<keyword evidence="4" id="KW-0067">ATP-binding</keyword>
<keyword evidence="8" id="KW-0812">Transmembrane</keyword>
<dbReference type="InterPro" id="IPR025669">
    <property type="entry name" value="AAA_dom"/>
</dbReference>
<evidence type="ECO:0000256" key="2">
    <source>
        <dbReference type="ARBA" id="ARBA00022741"/>
    </source>
</evidence>
<sequence length="733" mass="82016">MNNPPPNPLDASLSLPGQNPSTNLNRIHETSAKFQRYRLLLARRWWFLLLTASIGVCVAALHLMNQPVNYTSLAKLVAGGRMVAQGDLNWQETMQDFYGTIIETLESADLKKRTLTRVQALHPDLKDSEVEIKVSQTRGSAIFNVFAIGAEQKYTQIFLEALLDEFVSFRQQIREQGLERALNTFTETVVKKSKELEDRGAKLEAFRKGNNIVTLTNGNNEAAAFLISLKIKKKSLETELNDITLALQDVDQAMINRERSLTSAPASAAPTSAASSTENATPNVETAQNSLGLTSVERDYLETRKGILRLENERLKLLKSFKPQHPMVVDVDEKIEFEKGLLANFQEEIIKELRGQQADLERRVRGMEQQIIAQEKEAIELGSKLAQHERLEEEFKATKLAHDRMFERVQEFQQLQNVQTDYVAVQEHASLAIKANPKWIPPLSIGLVVGLVAGILILLIFDHLDDRMNSFSEFQALFPAEAVLGQVPDQRQRGDVQLLKPNDERHLYAEAFRNIRSSILFKNWQGKMPKTILVTSAVPNEGKTTVTSNLAVTLALGGARVLLADCDLRRGGVSELFKLPTSPGLSEVLRGNLHWRDAVQETSTRNLHLLARGEVFDQTSEMLLSKKAEEVLHEMGAEYDYVVFDSAPVLVADDTGSFAPKVDTVLFVVRMSSTMARLSGKALDSLYERQVNVGGVILNRASTSLKEYTYYNYASYYYTPAAKKEVPQAPAKA</sequence>
<organism evidence="10 11">
    <name type="scientific">Prosthecobacter dejongeii</name>
    <dbReference type="NCBI Taxonomy" id="48465"/>
    <lineage>
        <taxon>Bacteria</taxon>
        <taxon>Pseudomonadati</taxon>
        <taxon>Verrucomicrobiota</taxon>
        <taxon>Verrucomicrobiia</taxon>
        <taxon>Verrucomicrobiales</taxon>
        <taxon>Verrucomicrobiaceae</taxon>
        <taxon>Prosthecobacter</taxon>
    </lineage>
</organism>
<dbReference type="Pfam" id="PF13614">
    <property type="entry name" value="AAA_31"/>
    <property type="match status" value="1"/>
</dbReference>
<dbReference type="EMBL" id="JACHIF010000004">
    <property type="protein sequence ID" value="MBB5038108.1"/>
    <property type="molecule type" value="Genomic_DNA"/>
</dbReference>
<dbReference type="SUPFAM" id="SSF52540">
    <property type="entry name" value="P-loop containing nucleoside triphosphate hydrolases"/>
    <property type="match status" value="1"/>
</dbReference>
<keyword evidence="11" id="KW-1185">Reference proteome</keyword>